<dbReference type="PANTHER" id="PTHR30474:SF1">
    <property type="entry name" value="PEPTIDOGLYCAN GLYCOSYLTRANSFERASE MRDB"/>
    <property type="match status" value="1"/>
</dbReference>
<keyword evidence="3" id="KW-0133">Cell shape</keyword>
<dbReference type="GO" id="GO:0015648">
    <property type="term" value="F:lipid-linked peptidoglycan transporter activity"/>
    <property type="evidence" value="ECO:0007669"/>
    <property type="project" value="TreeGrafter"/>
</dbReference>
<feature type="transmembrane region" description="Helical" evidence="6">
    <location>
        <begin position="284"/>
        <end position="305"/>
    </location>
</feature>
<evidence type="ECO:0000256" key="4">
    <source>
        <dbReference type="ARBA" id="ARBA00022989"/>
    </source>
</evidence>
<evidence type="ECO:0000256" key="2">
    <source>
        <dbReference type="ARBA" id="ARBA00022692"/>
    </source>
</evidence>
<accession>H6NBP6</accession>
<feature type="transmembrane region" description="Helical" evidence="6">
    <location>
        <begin position="12"/>
        <end position="33"/>
    </location>
</feature>
<dbReference type="AlphaFoldDB" id="H6NBP6"/>
<feature type="transmembrane region" description="Helical" evidence="6">
    <location>
        <begin position="183"/>
        <end position="201"/>
    </location>
</feature>
<dbReference type="InterPro" id="IPR001182">
    <property type="entry name" value="FtsW/RodA"/>
</dbReference>
<evidence type="ECO:0000313" key="8">
    <source>
        <dbReference type="Proteomes" id="UP000007523"/>
    </source>
</evidence>
<evidence type="ECO:0000256" key="5">
    <source>
        <dbReference type="ARBA" id="ARBA00023136"/>
    </source>
</evidence>
<dbReference type="GO" id="GO:0051301">
    <property type="term" value="P:cell division"/>
    <property type="evidence" value="ECO:0007669"/>
    <property type="project" value="InterPro"/>
</dbReference>
<evidence type="ECO:0000256" key="3">
    <source>
        <dbReference type="ARBA" id="ARBA00022960"/>
    </source>
</evidence>
<evidence type="ECO:0000256" key="1">
    <source>
        <dbReference type="ARBA" id="ARBA00004141"/>
    </source>
</evidence>
<dbReference type="GO" id="GO:0005886">
    <property type="term" value="C:plasma membrane"/>
    <property type="evidence" value="ECO:0007669"/>
    <property type="project" value="TreeGrafter"/>
</dbReference>
<feature type="transmembrane region" description="Helical" evidence="6">
    <location>
        <begin position="72"/>
        <end position="91"/>
    </location>
</feature>
<feature type="transmembrane region" description="Helical" evidence="6">
    <location>
        <begin position="45"/>
        <end position="65"/>
    </location>
</feature>
<protein>
    <submittedName>
        <fullName evidence="7">Cell cycle protein</fullName>
    </submittedName>
</protein>
<feature type="transmembrane region" description="Helical" evidence="6">
    <location>
        <begin position="97"/>
        <end position="123"/>
    </location>
</feature>
<evidence type="ECO:0000313" key="7">
    <source>
        <dbReference type="EMBL" id="AFC33815.1"/>
    </source>
</evidence>
<feature type="transmembrane region" description="Helical" evidence="6">
    <location>
        <begin position="159"/>
        <end position="176"/>
    </location>
</feature>
<dbReference type="PANTHER" id="PTHR30474">
    <property type="entry name" value="CELL CYCLE PROTEIN"/>
    <property type="match status" value="1"/>
</dbReference>
<comment type="subcellular location">
    <subcellularLocation>
        <location evidence="1">Membrane</location>
        <topology evidence="1">Multi-pass membrane protein</topology>
    </subcellularLocation>
</comment>
<dbReference type="GO" id="GO:0032153">
    <property type="term" value="C:cell division site"/>
    <property type="evidence" value="ECO:0007669"/>
    <property type="project" value="TreeGrafter"/>
</dbReference>
<name>H6NBP6_9BACL</name>
<dbReference type="HOGENOM" id="CLU_029243_2_1_9"/>
<dbReference type="InterPro" id="IPR018365">
    <property type="entry name" value="Cell_cycle_FtsW-rel_CS"/>
</dbReference>
<dbReference type="PROSITE" id="PS00428">
    <property type="entry name" value="FTSW_RODA_SPOVE"/>
    <property type="match status" value="1"/>
</dbReference>
<reference evidence="7 8" key="1">
    <citation type="journal article" date="2012" name="J. Bacteriol.">
        <title>Complete Genome Sequence of Paenibacillus mucilaginosus 3016, a Bacterium Functional as Microbial Fertilizer.</title>
        <authorList>
            <person name="Ma M."/>
            <person name="Wang Z."/>
            <person name="Li L."/>
            <person name="Jiang X."/>
            <person name="Guan D."/>
            <person name="Cao F."/>
            <person name="Chen H."/>
            <person name="Wang X."/>
            <person name="Shen D."/>
            <person name="Du B."/>
            <person name="Li J."/>
        </authorList>
    </citation>
    <scope>NUCLEOTIDE SEQUENCE [LARGE SCALE GENOMIC DNA]</scope>
    <source>
        <strain evidence="7 8">3016</strain>
    </source>
</reference>
<keyword evidence="2 6" id="KW-0812">Transmembrane</keyword>
<dbReference type="RefSeq" id="WP_014372638.1">
    <property type="nucleotide sequence ID" value="NC_016935.1"/>
</dbReference>
<dbReference type="Proteomes" id="UP000007523">
    <property type="component" value="Chromosome"/>
</dbReference>
<dbReference type="EMBL" id="CP003235">
    <property type="protein sequence ID" value="AFC33815.1"/>
    <property type="molecule type" value="Genomic_DNA"/>
</dbReference>
<organism evidence="7 8">
    <name type="scientific">Paenibacillus mucilaginosus 3016</name>
    <dbReference type="NCBI Taxonomy" id="1116391"/>
    <lineage>
        <taxon>Bacteria</taxon>
        <taxon>Bacillati</taxon>
        <taxon>Bacillota</taxon>
        <taxon>Bacilli</taxon>
        <taxon>Bacillales</taxon>
        <taxon>Paenibacillaceae</taxon>
        <taxon>Paenibacillus</taxon>
    </lineage>
</organism>
<feature type="transmembrane region" description="Helical" evidence="6">
    <location>
        <begin position="135"/>
        <end position="153"/>
    </location>
</feature>
<dbReference type="Pfam" id="PF01098">
    <property type="entry name" value="FTSW_RODA_SPOVE"/>
    <property type="match status" value="1"/>
</dbReference>
<feature type="transmembrane region" description="Helical" evidence="6">
    <location>
        <begin position="317"/>
        <end position="338"/>
    </location>
</feature>
<gene>
    <name evidence="7" type="ORF">PM3016_7239</name>
</gene>
<keyword evidence="4 6" id="KW-1133">Transmembrane helix</keyword>
<evidence type="ECO:0000256" key="6">
    <source>
        <dbReference type="SAM" id="Phobius"/>
    </source>
</evidence>
<dbReference type="KEGG" id="pmq:PM3016_7239"/>
<dbReference type="STRING" id="1116391.PM3016_7239"/>
<sequence>MLKTHFKTHDWTLTTVMLLFCAISITALYSATYGSKFEGYHVSMGIYYLLGFLVMFVVGIVDNAFLKRMTPILFGVGLLLLVVVLILDTTINHAKGWLLIAGFSFQPAEIMKLFLVLMLARFIAGRQVEDGRMTFLGGVLPSAVIAGVPFLLVLVQPDLGNAMAFVFIVVCLIWVGGMKYWQFLLMIGLAAGLLVTSVHYYKVYHEPIEQYFKAKEKERWVERIDTFLYPDNVDKDKKYHIDSAELAIGSGSLEGEGYMQGTARRGFVPYVYADSIVVVIAEEFGFRGTALLLMLYMVLIYRIVLAAITAPDSFSRLLAIGIASMFLFQIFQNVGMHLRLMPLTGITLPFISYGGTSLLTNMIAVGIVQGIRAQAAAVSTSGEWTPVGKAL</sequence>
<dbReference type="GO" id="GO:0008360">
    <property type="term" value="P:regulation of cell shape"/>
    <property type="evidence" value="ECO:0007669"/>
    <property type="project" value="UniProtKB-KW"/>
</dbReference>
<proteinExistence type="predicted"/>
<feature type="transmembrane region" description="Helical" evidence="6">
    <location>
        <begin position="350"/>
        <end position="371"/>
    </location>
</feature>
<keyword evidence="5 6" id="KW-0472">Membrane</keyword>
<keyword evidence="8" id="KW-1185">Reference proteome</keyword>